<keyword evidence="4" id="KW-1185">Reference proteome</keyword>
<dbReference type="InterPro" id="IPR001584">
    <property type="entry name" value="Integrase_cat-core"/>
</dbReference>
<dbReference type="InterPro" id="IPR036397">
    <property type="entry name" value="RNaseH_sf"/>
</dbReference>
<evidence type="ECO:0000313" key="4">
    <source>
        <dbReference type="Proteomes" id="UP000199035"/>
    </source>
</evidence>
<dbReference type="InterPro" id="IPR012337">
    <property type="entry name" value="RNaseH-like_sf"/>
</dbReference>
<evidence type="ECO:0000256" key="1">
    <source>
        <dbReference type="SAM" id="MobiDB-lite"/>
    </source>
</evidence>
<feature type="region of interest" description="Disordered" evidence="1">
    <location>
        <begin position="661"/>
        <end position="694"/>
    </location>
</feature>
<feature type="compositionally biased region" description="Polar residues" evidence="1">
    <location>
        <begin position="661"/>
        <end position="672"/>
    </location>
</feature>
<evidence type="ECO:0000259" key="2">
    <source>
        <dbReference type="PROSITE" id="PS50994"/>
    </source>
</evidence>
<feature type="compositionally biased region" description="Low complexity" evidence="1">
    <location>
        <begin position="673"/>
        <end position="689"/>
    </location>
</feature>
<evidence type="ECO:0000313" key="3">
    <source>
        <dbReference type="EMBL" id="SDY50389.1"/>
    </source>
</evidence>
<feature type="domain" description="Integrase catalytic" evidence="2">
    <location>
        <begin position="262"/>
        <end position="474"/>
    </location>
</feature>
<dbReference type="InterPro" id="IPR015378">
    <property type="entry name" value="Transposase-like_Mu_C"/>
</dbReference>
<dbReference type="SUPFAM" id="SSF53098">
    <property type="entry name" value="Ribonuclease H-like"/>
    <property type="match status" value="1"/>
</dbReference>
<reference evidence="4" key="1">
    <citation type="submission" date="2016-10" db="EMBL/GenBank/DDBJ databases">
        <authorList>
            <person name="Varghese N."/>
            <person name="Submissions S."/>
        </authorList>
    </citation>
    <scope>NUCLEOTIDE SEQUENCE [LARGE SCALE GENOMIC DNA]</scope>
    <source>
        <strain evidence="4">ANC 5109</strain>
    </source>
</reference>
<name>A0A1H3KEF7_9GAMM</name>
<dbReference type="GO" id="GO:0015074">
    <property type="term" value="P:DNA integration"/>
    <property type="evidence" value="ECO:0007669"/>
    <property type="project" value="InterPro"/>
</dbReference>
<protein>
    <submittedName>
        <fullName evidence="3">Mu transposase, C-terminal</fullName>
    </submittedName>
</protein>
<dbReference type="STRING" id="595670.SAMN05421643_11236"/>
<dbReference type="AlphaFoldDB" id="A0A1H3KEF7"/>
<dbReference type="GO" id="GO:0003676">
    <property type="term" value="F:nucleic acid binding"/>
    <property type="evidence" value="ECO:0007669"/>
    <property type="project" value="InterPro"/>
</dbReference>
<accession>A0A1H3KEF7</accession>
<dbReference type="RefSeq" id="WP_092690534.1">
    <property type="nucleotide sequence ID" value="NZ_FNPK01000012.1"/>
</dbReference>
<dbReference type="EMBL" id="FNPK01000012">
    <property type="protein sequence ID" value="SDY50389.1"/>
    <property type="molecule type" value="Genomic_DNA"/>
</dbReference>
<dbReference type="PROSITE" id="PS50994">
    <property type="entry name" value="INTEGRASE"/>
    <property type="match status" value="1"/>
</dbReference>
<proteinExistence type="predicted"/>
<organism evidence="3 4">
    <name type="scientific">Acinetobacter kyonggiensis</name>
    <dbReference type="NCBI Taxonomy" id="595670"/>
    <lineage>
        <taxon>Bacteria</taxon>
        <taxon>Pseudomonadati</taxon>
        <taxon>Pseudomonadota</taxon>
        <taxon>Gammaproteobacteria</taxon>
        <taxon>Moraxellales</taxon>
        <taxon>Moraxellaceae</taxon>
        <taxon>Acinetobacter</taxon>
    </lineage>
</organism>
<dbReference type="Gene3D" id="3.30.420.10">
    <property type="entry name" value="Ribonuclease H-like superfamily/Ribonuclease H"/>
    <property type="match status" value="1"/>
</dbReference>
<gene>
    <name evidence="3" type="ORF">SAMN05421643_11236</name>
</gene>
<sequence>MQLINSVYILNSTQYRILKFLPQYTVWIAIDNKNAFPELILSKEIQTLSDDQSLIPAQDPYEYLKRLNLSEDSIQLKKRDENFSIIQDLINDEHVLINAKIRTARIKTIHLEKEVSINKILRLLRRYWQRGQTINALVPDYENSGGKGQKRVIGNKKIGRPRIYESSEGKNVTEQVELYFKKAIEEYLLPVKKQSINETYLRFKNSFSKHFHQVQAADIPTYAQFYYFYNTRYRNKNNSKEILTNQKTLKDHKPLTSTATKQANGPGARYEIDSTIADIYLVSSRDPSQIIGRPTVYIVIDVFSRMITGLYVGMENSSFNTAIQCLSVAIQDKVKFCQSYGLQIQPEDWPIYGLPSAILADRGELIGYQIELLEKNFSVRIENAPPYRSDAKGIVERAFGIIQSRFKSYDNIGVVSGFKEKKKGGHDYRLEACLTLEEFRKIILSCILLRNNFDVLTKYDRSADMPTDLPSIPLKLWQWGLQHRTGMLRQVDNKSLYVGLLPRIDASLSDKGLKVKGLVYQCLEMHQQGWFIRNTTKSRPKKLRIGFDPYSVNTIYVFFDENKLEYWEAHLSDASRQYQHLTWWEAEQIQKAIKTVEKQHSQLKSVAISELQDFTDKIIHAAQSRQAQVGVHQLSKAQRTRDIRQNKQEAIQVERAEHLQNRPSNSIRTIHPNQDNSQISQSDSSNLDLTSQPDLMRQLFEEDDEE</sequence>
<dbReference type="Pfam" id="PF09299">
    <property type="entry name" value="Mu-transpos_C"/>
    <property type="match status" value="1"/>
</dbReference>
<dbReference type="Proteomes" id="UP000199035">
    <property type="component" value="Unassembled WGS sequence"/>
</dbReference>